<dbReference type="Gene3D" id="3.10.330.20">
    <property type="match status" value="1"/>
</dbReference>
<dbReference type="CDD" id="cd02440">
    <property type="entry name" value="AdoMet_MTases"/>
    <property type="match status" value="1"/>
</dbReference>
<dbReference type="FunFam" id="3.40.50.150:FF:000019">
    <property type="entry name" value="tRNA (adenine(58)-N(1))-methyltransferase TrmI"/>
    <property type="match status" value="1"/>
</dbReference>
<evidence type="ECO:0000313" key="7">
    <source>
        <dbReference type="EMBL" id="GGL91136.1"/>
    </source>
</evidence>
<keyword evidence="1" id="KW-0489">Methyltransferase</keyword>
<feature type="compositionally biased region" description="Low complexity" evidence="5">
    <location>
        <begin position="94"/>
        <end position="103"/>
    </location>
</feature>
<dbReference type="Pfam" id="PF08704">
    <property type="entry name" value="GCD14"/>
    <property type="match status" value="1"/>
</dbReference>
<feature type="compositionally biased region" description="Basic and acidic residues" evidence="5">
    <location>
        <begin position="9"/>
        <end position="42"/>
    </location>
</feature>
<keyword evidence="3" id="KW-0949">S-adenosyl-L-methionine</keyword>
<proteinExistence type="predicted"/>
<evidence type="ECO:0000256" key="3">
    <source>
        <dbReference type="ARBA" id="ARBA00022691"/>
    </source>
</evidence>
<evidence type="ECO:0000256" key="4">
    <source>
        <dbReference type="ARBA" id="ARBA00022694"/>
    </source>
</evidence>
<gene>
    <name evidence="7" type="ORF">GCM10011594_08560</name>
</gene>
<feature type="compositionally biased region" description="Gly residues" evidence="5">
    <location>
        <begin position="55"/>
        <end position="93"/>
    </location>
</feature>
<evidence type="ECO:0000256" key="1">
    <source>
        <dbReference type="ARBA" id="ARBA00022603"/>
    </source>
</evidence>
<dbReference type="InterPro" id="IPR029063">
    <property type="entry name" value="SAM-dependent_MTases_sf"/>
</dbReference>
<name>A0A917WBY0_9ACTN</name>
<dbReference type="PANTHER" id="PTHR12133:SF1">
    <property type="entry name" value="TRNA (ADENINE(58)-N(1))-METHYLTRANSFERASE, MITOCHONDRIAL"/>
    <property type="match status" value="1"/>
</dbReference>
<reference evidence="7" key="1">
    <citation type="journal article" date="2014" name="Int. J. Syst. Evol. Microbiol.">
        <title>Complete genome sequence of Corynebacterium casei LMG S-19264T (=DSM 44701T), isolated from a smear-ripened cheese.</title>
        <authorList>
            <consortium name="US DOE Joint Genome Institute (JGI-PGF)"/>
            <person name="Walter F."/>
            <person name="Albersmeier A."/>
            <person name="Kalinowski J."/>
            <person name="Ruckert C."/>
        </authorList>
    </citation>
    <scope>NUCLEOTIDE SEQUENCE</scope>
    <source>
        <strain evidence="7">CGMCC 4.7308</strain>
    </source>
</reference>
<evidence type="ECO:0000259" key="6">
    <source>
        <dbReference type="Pfam" id="PF08704"/>
    </source>
</evidence>
<organism evidence="7 8">
    <name type="scientific">Nakamurella endophytica</name>
    <dbReference type="NCBI Taxonomy" id="1748367"/>
    <lineage>
        <taxon>Bacteria</taxon>
        <taxon>Bacillati</taxon>
        <taxon>Actinomycetota</taxon>
        <taxon>Actinomycetes</taxon>
        <taxon>Nakamurellales</taxon>
        <taxon>Nakamurellaceae</taxon>
        <taxon>Nakamurella</taxon>
    </lineage>
</organism>
<keyword evidence="2" id="KW-0808">Transferase</keyword>
<dbReference type="SUPFAM" id="SSF53335">
    <property type="entry name" value="S-adenosyl-L-methionine-dependent methyltransferases"/>
    <property type="match status" value="1"/>
</dbReference>
<dbReference type="Gene3D" id="3.40.50.150">
    <property type="entry name" value="Vaccinia Virus protein VP39"/>
    <property type="match status" value="1"/>
</dbReference>
<evidence type="ECO:0000256" key="5">
    <source>
        <dbReference type="SAM" id="MobiDB-lite"/>
    </source>
</evidence>
<dbReference type="GO" id="GO:0160107">
    <property type="term" value="F:tRNA (adenine(58)-N1)-methyltransferase activity"/>
    <property type="evidence" value="ECO:0007669"/>
    <property type="project" value="InterPro"/>
</dbReference>
<feature type="domain" description="tRNA (adenine(58)-N(1))-methyltransferase catalytic subunit TRM61 C-terminal" evidence="6">
    <location>
        <begin position="176"/>
        <end position="336"/>
    </location>
</feature>
<dbReference type="GO" id="GO:0031515">
    <property type="term" value="C:tRNA (m1A) methyltransferase complex"/>
    <property type="evidence" value="ECO:0007669"/>
    <property type="project" value="InterPro"/>
</dbReference>
<dbReference type="PANTHER" id="PTHR12133">
    <property type="entry name" value="TRNA (ADENINE(58)-N(1))-METHYLTRANSFERASE"/>
    <property type="match status" value="1"/>
</dbReference>
<protein>
    <recommendedName>
        <fullName evidence="6">tRNA (adenine(58)-N(1))-methyltransferase catalytic subunit TRM61 C-terminal domain-containing protein</fullName>
    </recommendedName>
</protein>
<comment type="caution">
    <text evidence="7">The sequence shown here is derived from an EMBL/GenBank/DDBJ whole genome shotgun (WGS) entry which is preliminary data.</text>
</comment>
<evidence type="ECO:0000313" key="8">
    <source>
        <dbReference type="Proteomes" id="UP000655208"/>
    </source>
</evidence>
<feature type="region of interest" description="Disordered" evidence="5">
    <location>
        <begin position="1"/>
        <end position="113"/>
    </location>
</feature>
<dbReference type="Pfam" id="PF14801">
    <property type="entry name" value="TrmI-like_N"/>
    <property type="match status" value="1"/>
</dbReference>
<dbReference type="EMBL" id="BMNA01000002">
    <property type="protein sequence ID" value="GGL91136.1"/>
    <property type="molecule type" value="Genomic_DNA"/>
</dbReference>
<keyword evidence="8" id="KW-1185">Reference proteome</keyword>
<dbReference type="Proteomes" id="UP000655208">
    <property type="component" value="Unassembled WGS sequence"/>
</dbReference>
<accession>A0A917WBY0</accession>
<dbReference type="InterPro" id="IPR014816">
    <property type="entry name" value="tRNA_MeTrfase_Gcd14"/>
</dbReference>
<dbReference type="PROSITE" id="PS51620">
    <property type="entry name" value="SAM_TRM61"/>
    <property type="match status" value="1"/>
</dbReference>
<dbReference type="InterPro" id="IPR049470">
    <property type="entry name" value="TRM61_C"/>
</dbReference>
<dbReference type="AlphaFoldDB" id="A0A917WBY0"/>
<dbReference type="GO" id="GO:0030488">
    <property type="term" value="P:tRNA methylation"/>
    <property type="evidence" value="ECO:0007669"/>
    <property type="project" value="InterPro"/>
</dbReference>
<reference evidence="7" key="2">
    <citation type="submission" date="2020-09" db="EMBL/GenBank/DDBJ databases">
        <authorList>
            <person name="Sun Q."/>
            <person name="Zhou Y."/>
        </authorList>
    </citation>
    <scope>NUCLEOTIDE SEQUENCE</scope>
    <source>
        <strain evidence="7">CGMCC 4.7308</strain>
    </source>
</reference>
<keyword evidence="4" id="KW-0819">tRNA processing</keyword>
<sequence length="379" mass="39526">MTIDDGELDGDRTGHDGIDVADPDREGSPDRTDRLDRTDRGGSDSGPAGDRDGDLAGGGDTEAGGGDTDAGGGDTDAGGGDTDAGGGDTGAAGGATETTTGTGSAVDRTFGPGDRVQLTDAKGRHYTVVLEPGATFHTHRGALAHDDLLGSPEGSVVTSAGGTPYLALRPLLTDYVLSMPRGAAVIYPKDAAQIVHWGDVFPGARVLEAGAGSGALTCSLLRAVGPTGSVLSYEIRQDHADHAERNVRRFFGGHPDNWTLVVGDMADHHGEVDRIVLDMLEPWSVLPTVARSLVPGGVLVVYVATTTQLSRIAEELREHGGFTEPDAWETLHRPWHLVGLAVRPEHRMIGHTAFLLSARKLAPGVTAPRPQRRPTSTGR</sequence>
<evidence type="ECO:0000256" key="2">
    <source>
        <dbReference type="ARBA" id="ARBA00022679"/>
    </source>
</evidence>